<dbReference type="PANTHER" id="PTHR43081">
    <property type="entry name" value="ADENYLATE CYCLASE, TERMINAL-DIFFERENTIATION SPECIFIC-RELATED"/>
    <property type="match status" value="1"/>
</dbReference>
<evidence type="ECO:0000313" key="3">
    <source>
        <dbReference type="EMBL" id="CUH43685.1"/>
    </source>
</evidence>
<dbReference type="RefSeq" id="WP_145975871.1">
    <property type="nucleotide sequence ID" value="NZ_CYPS01000039.1"/>
</dbReference>
<keyword evidence="4" id="KW-1185">Reference proteome</keyword>
<protein>
    <submittedName>
        <fullName evidence="3">DNA-binding transcriptional activator CadC</fullName>
    </submittedName>
</protein>
<dbReference type="GO" id="GO:0003677">
    <property type="term" value="F:DNA binding"/>
    <property type="evidence" value="ECO:0007669"/>
    <property type="project" value="UniProtKB-KW"/>
</dbReference>
<dbReference type="Gene3D" id="3.30.70.1230">
    <property type="entry name" value="Nucleotide cyclase"/>
    <property type="match status" value="1"/>
</dbReference>
<dbReference type="InterPro" id="IPR019734">
    <property type="entry name" value="TPR_rpt"/>
</dbReference>
<reference evidence="4" key="1">
    <citation type="submission" date="2015-09" db="EMBL/GenBank/DDBJ databases">
        <authorList>
            <person name="Rodrigo-Torres L."/>
            <person name="Arahal D.R."/>
        </authorList>
    </citation>
    <scope>NUCLEOTIDE SEQUENCE [LARGE SCALE GENOMIC DNA]</scope>
    <source>
        <strain evidence="4">CECT 4293</strain>
    </source>
</reference>
<dbReference type="EMBL" id="CYPS01000039">
    <property type="protein sequence ID" value="CUH43685.1"/>
    <property type="molecule type" value="Genomic_DNA"/>
</dbReference>
<organism evidence="3 4">
    <name type="scientific">Ruegeria atlantica</name>
    <dbReference type="NCBI Taxonomy" id="81569"/>
    <lineage>
        <taxon>Bacteria</taxon>
        <taxon>Pseudomonadati</taxon>
        <taxon>Pseudomonadota</taxon>
        <taxon>Alphaproteobacteria</taxon>
        <taxon>Rhodobacterales</taxon>
        <taxon>Roseobacteraceae</taxon>
        <taxon>Ruegeria</taxon>
    </lineage>
</organism>
<dbReference type="Pfam" id="PF00211">
    <property type="entry name" value="Guanylate_cyc"/>
    <property type="match status" value="1"/>
</dbReference>
<dbReference type="InterPro" id="IPR001054">
    <property type="entry name" value="A/G_cyclase"/>
</dbReference>
<feature type="repeat" description="TPR" evidence="1">
    <location>
        <begin position="489"/>
        <end position="522"/>
    </location>
</feature>
<dbReference type="Gene3D" id="3.40.50.10070">
    <property type="entry name" value="TolB, N-terminal domain"/>
    <property type="match status" value="1"/>
</dbReference>
<dbReference type="GO" id="GO:0035556">
    <property type="term" value="P:intracellular signal transduction"/>
    <property type="evidence" value="ECO:0007669"/>
    <property type="project" value="InterPro"/>
</dbReference>
<keyword evidence="1" id="KW-0802">TPR repeat</keyword>
<name>A0A0P1E558_9RHOB</name>
<keyword evidence="3" id="KW-0238">DNA-binding</keyword>
<dbReference type="SUPFAM" id="SSF55073">
    <property type="entry name" value="Nucleotide cyclase"/>
    <property type="match status" value="1"/>
</dbReference>
<dbReference type="AlphaFoldDB" id="A0A0P1E558"/>
<evidence type="ECO:0000256" key="1">
    <source>
        <dbReference type="PROSITE-ProRule" id="PRU00339"/>
    </source>
</evidence>
<dbReference type="InterPro" id="IPR050697">
    <property type="entry name" value="Adenylyl/Guanylyl_Cyclase_3/4"/>
</dbReference>
<dbReference type="InterPro" id="IPR011990">
    <property type="entry name" value="TPR-like_helical_dom_sf"/>
</dbReference>
<dbReference type="SUPFAM" id="SSF48452">
    <property type="entry name" value="TPR-like"/>
    <property type="match status" value="1"/>
</dbReference>
<feature type="domain" description="Guanylate cyclase" evidence="2">
    <location>
        <begin position="7"/>
        <end position="122"/>
    </location>
</feature>
<dbReference type="InterPro" id="IPR029787">
    <property type="entry name" value="Nucleotide_cyclase"/>
</dbReference>
<proteinExistence type="predicted"/>
<dbReference type="Proteomes" id="UP000050786">
    <property type="component" value="Unassembled WGS sequence"/>
</dbReference>
<dbReference type="PROSITE" id="PS50125">
    <property type="entry name" value="GUANYLATE_CYCLASE_2"/>
    <property type="match status" value="1"/>
</dbReference>
<gene>
    <name evidence="3" type="ORF">RUM4293_02580</name>
</gene>
<feature type="repeat" description="TPR" evidence="1">
    <location>
        <begin position="420"/>
        <end position="453"/>
    </location>
</feature>
<dbReference type="CDD" id="cd07302">
    <property type="entry name" value="CHD"/>
    <property type="match status" value="1"/>
</dbReference>
<dbReference type="Gene3D" id="1.25.40.10">
    <property type="entry name" value="Tetratricopeptide repeat domain"/>
    <property type="match status" value="1"/>
</dbReference>
<dbReference type="GO" id="GO:0004016">
    <property type="term" value="F:adenylate cyclase activity"/>
    <property type="evidence" value="ECO:0007669"/>
    <property type="project" value="UniProtKB-ARBA"/>
</dbReference>
<dbReference type="SMART" id="SM00028">
    <property type="entry name" value="TPR"/>
    <property type="match status" value="3"/>
</dbReference>
<accession>A0A0P1E558</accession>
<evidence type="ECO:0000259" key="2">
    <source>
        <dbReference type="PROSITE" id="PS50125"/>
    </source>
</evidence>
<dbReference type="PROSITE" id="PS50005">
    <property type="entry name" value="TPR"/>
    <property type="match status" value="2"/>
</dbReference>
<dbReference type="GO" id="GO:0006171">
    <property type="term" value="P:cAMP biosynthetic process"/>
    <property type="evidence" value="ECO:0007669"/>
    <property type="project" value="TreeGrafter"/>
</dbReference>
<sequence>MKRRLAAILAADVAGYSRLVRTNEERTLQKLRELRENVVEPFVAKHEGRVVKWMGDGVLTEFASAVDAVSCAYDIQKSIHSRNGEAPGDHEITFRVGINIGDVVVEGDDIHGDGVNVASRLETLSDPGGICISASVHEQIKHRLDVPFQDAGAQQVKNIVEPIRIWKWTNSENGVANTKKPTSDSGLISTPSLPEIPSIAVLPFDNMSGDAEQEYFADGMTEDLITDLSKLSGLLVIGRNSSFVYKGKAVDLRRVGKELGVHYVLEGSIRKAGNRVRMNAQLIETANGSHVWANRRDGTLEDVFDLQDEITREIVDALSIQLREGEENRLGSQYTENTEARDWFLKGRLRYREPGPQANAEAQVLFTKALEADPNFAYAMAVRSYLKFHAWFFKWNSHHNAFDEALAEAERAAKIDPNLAAAHAFLGWMHMWGDGFKRALSEHETALSLDPNSSDGHLWQASSLIYAGTPELAIAPMDRAMRLEPHTPPIYLLNYGHLMLQLDRYDEAIEYLQAAIRKAPQFPMNYIFLSAAKTAQGKLKEAEEAGSRLLELIPVATVSTLNSQLPYAKEEHRLKIVAGLKAAGLPD</sequence>
<dbReference type="PANTHER" id="PTHR43081:SF19">
    <property type="entry name" value="PH-SENSITIVE ADENYLATE CYCLASE RV1264"/>
    <property type="match status" value="1"/>
</dbReference>
<evidence type="ECO:0000313" key="4">
    <source>
        <dbReference type="Proteomes" id="UP000050786"/>
    </source>
</evidence>